<evidence type="ECO:0000256" key="2">
    <source>
        <dbReference type="ARBA" id="ARBA00023239"/>
    </source>
</evidence>
<dbReference type="Proteomes" id="UP000799767">
    <property type="component" value="Unassembled WGS sequence"/>
</dbReference>
<keyword evidence="5" id="KW-1185">Reference proteome</keyword>
<dbReference type="Pfam" id="PF02666">
    <property type="entry name" value="PS_Dcarbxylase"/>
    <property type="match status" value="1"/>
</dbReference>
<feature type="region of interest" description="Disordered" evidence="3">
    <location>
        <begin position="1"/>
        <end position="48"/>
    </location>
</feature>
<feature type="compositionally biased region" description="Basic and acidic residues" evidence="3">
    <location>
        <begin position="7"/>
        <end position="17"/>
    </location>
</feature>
<gene>
    <name evidence="4" type="ORF">BDY17DRAFT_305438</name>
</gene>
<protein>
    <submittedName>
        <fullName evidence="4">Phosphatidylserine decarboxylase-domain-containing protein</fullName>
    </submittedName>
</protein>
<accession>A0A6A6PF13</accession>
<keyword evidence="2" id="KW-0456">Lyase</keyword>
<dbReference type="PANTHER" id="PTHR10067">
    <property type="entry name" value="PHOSPHATIDYLSERINE DECARBOXYLASE"/>
    <property type="match status" value="1"/>
</dbReference>
<dbReference type="PANTHER" id="PTHR10067:SF17">
    <property type="entry name" value="PHOSPHATIDYLSERINE DECARBOXYLASE PROENZYME 2"/>
    <property type="match status" value="1"/>
</dbReference>
<name>A0A6A6PF13_9PEZI</name>
<dbReference type="GeneID" id="54475870"/>
<dbReference type="OrthoDB" id="5973539at2759"/>
<evidence type="ECO:0000313" key="5">
    <source>
        <dbReference type="Proteomes" id="UP000799767"/>
    </source>
</evidence>
<dbReference type="InterPro" id="IPR003817">
    <property type="entry name" value="PS_Dcarbxylase"/>
</dbReference>
<dbReference type="EMBL" id="MU001643">
    <property type="protein sequence ID" value="KAF2478578.1"/>
    <property type="molecule type" value="Genomic_DNA"/>
</dbReference>
<organism evidence="4 5">
    <name type="scientific">Neohortaea acidophila</name>
    <dbReference type="NCBI Taxonomy" id="245834"/>
    <lineage>
        <taxon>Eukaryota</taxon>
        <taxon>Fungi</taxon>
        <taxon>Dikarya</taxon>
        <taxon>Ascomycota</taxon>
        <taxon>Pezizomycotina</taxon>
        <taxon>Dothideomycetes</taxon>
        <taxon>Dothideomycetidae</taxon>
        <taxon>Mycosphaerellales</taxon>
        <taxon>Teratosphaeriaceae</taxon>
        <taxon>Neohortaea</taxon>
    </lineage>
</organism>
<evidence type="ECO:0000313" key="4">
    <source>
        <dbReference type="EMBL" id="KAF2478578.1"/>
    </source>
</evidence>
<sequence>MAPSNPVDKDTDGKHLAAVESAFQDVTDKSEKHDKDPKDHLHQPSHHEKSHSWLKSLFPYNSLQDFENSWHLGNYIVDRKTGEKSFEPMSIYVRLGMHLLYYGTKQENLLQSKRAQEMLKQQSEKMGRQYDSPESKAHIAPFIQSFQLESGLHEFVQPDPSKYNTFNEFFAREIKESARPIAEPDNDKAVSSIADCRLTVFPTVDLAKKYWIKGFGFTVARLLGSEDLANEFKDGSILIHRLAPQDYHRWHSPQSGTVESITDIPGTYYTVNPQAINEPGTLDVFCENRRSVMILKRPSGSKVAVIAVGAMLVGSMKYNEGVKVGAEVHRGQCLGAFYYGGSTVISLYPKGGVTLDEDLVRNSTEQNCETYVQVGWHTGVEP</sequence>
<dbReference type="GO" id="GO:0008654">
    <property type="term" value="P:phospholipid biosynthetic process"/>
    <property type="evidence" value="ECO:0007669"/>
    <property type="project" value="InterPro"/>
</dbReference>
<proteinExistence type="predicted"/>
<feature type="compositionally biased region" description="Basic and acidic residues" evidence="3">
    <location>
        <begin position="26"/>
        <end position="48"/>
    </location>
</feature>
<dbReference type="GO" id="GO:0004609">
    <property type="term" value="F:phosphatidylserine decarboxylase activity"/>
    <property type="evidence" value="ECO:0007669"/>
    <property type="project" value="InterPro"/>
</dbReference>
<dbReference type="AlphaFoldDB" id="A0A6A6PF13"/>
<evidence type="ECO:0000256" key="3">
    <source>
        <dbReference type="SAM" id="MobiDB-lite"/>
    </source>
</evidence>
<keyword evidence="1" id="KW-0210">Decarboxylase</keyword>
<dbReference type="RefSeq" id="XP_033585148.1">
    <property type="nucleotide sequence ID" value="XM_033734868.1"/>
</dbReference>
<reference evidence="4" key="1">
    <citation type="journal article" date="2020" name="Stud. Mycol.">
        <title>101 Dothideomycetes genomes: a test case for predicting lifestyles and emergence of pathogens.</title>
        <authorList>
            <person name="Haridas S."/>
            <person name="Albert R."/>
            <person name="Binder M."/>
            <person name="Bloem J."/>
            <person name="Labutti K."/>
            <person name="Salamov A."/>
            <person name="Andreopoulos B."/>
            <person name="Baker S."/>
            <person name="Barry K."/>
            <person name="Bills G."/>
            <person name="Bluhm B."/>
            <person name="Cannon C."/>
            <person name="Castanera R."/>
            <person name="Culley D."/>
            <person name="Daum C."/>
            <person name="Ezra D."/>
            <person name="Gonzalez J."/>
            <person name="Henrissat B."/>
            <person name="Kuo A."/>
            <person name="Liang C."/>
            <person name="Lipzen A."/>
            <person name="Lutzoni F."/>
            <person name="Magnuson J."/>
            <person name="Mondo S."/>
            <person name="Nolan M."/>
            <person name="Ohm R."/>
            <person name="Pangilinan J."/>
            <person name="Park H.-J."/>
            <person name="Ramirez L."/>
            <person name="Alfaro M."/>
            <person name="Sun H."/>
            <person name="Tritt A."/>
            <person name="Yoshinaga Y."/>
            <person name="Zwiers L.-H."/>
            <person name="Turgeon B."/>
            <person name="Goodwin S."/>
            <person name="Spatafora J."/>
            <person name="Crous P."/>
            <person name="Grigoriev I."/>
        </authorList>
    </citation>
    <scope>NUCLEOTIDE SEQUENCE</scope>
    <source>
        <strain evidence="4">CBS 113389</strain>
    </source>
</reference>
<evidence type="ECO:0000256" key="1">
    <source>
        <dbReference type="ARBA" id="ARBA00022793"/>
    </source>
</evidence>